<feature type="compositionally biased region" description="Basic and acidic residues" evidence="1">
    <location>
        <begin position="394"/>
        <end position="409"/>
    </location>
</feature>
<proteinExistence type="predicted"/>
<evidence type="ECO:0000256" key="1">
    <source>
        <dbReference type="SAM" id="MobiDB-lite"/>
    </source>
</evidence>
<feature type="region of interest" description="Disordered" evidence="1">
    <location>
        <begin position="117"/>
        <end position="148"/>
    </location>
</feature>
<accession>A0A5C3M9Q6</accession>
<feature type="compositionally biased region" description="Basic residues" evidence="1">
    <location>
        <begin position="410"/>
        <end position="420"/>
    </location>
</feature>
<reference evidence="2 3" key="1">
    <citation type="journal article" date="2019" name="Nat. Ecol. Evol.">
        <title>Megaphylogeny resolves global patterns of mushroom evolution.</title>
        <authorList>
            <person name="Varga T."/>
            <person name="Krizsan K."/>
            <person name="Foldi C."/>
            <person name="Dima B."/>
            <person name="Sanchez-Garcia M."/>
            <person name="Sanchez-Ramirez S."/>
            <person name="Szollosi G.J."/>
            <person name="Szarkandi J.G."/>
            <person name="Papp V."/>
            <person name="Albert L."/>
            <person name="Andreopoulos W."/>
            <person name="Angelini C."/>
            <person name="Antonin V."/>
            <person name="Barry K.W."/>
            <person name="Bougher N.L."/>
            <person name="Buchanan P."/>
            <person name="Buyck B."/>
            <person name="Bense V."/>
            <person name="Catcheside P."/>
            <person name="Chovatia M."/>
            <person name="Cooper J."/>
            <person name="Damon W."/>
            <person name="Desjardin D."/>
            <person name="Finy P."/>
            <person name="Geml J."/>
            <person name="Haridas S."/>
            <person name="Hughes K."/>
            <person name="Justo A."/>
            <person name="Karasinski D."/>
            <person name="Kautmanova I."/>
            <person name="Kiss B."/>
            <person name="Kocsube S."/>
            <person name="Kotiranta H."/>
            <person name="LaButti K.M."/>
            <person name="Lechner B.E."/>
            <person name="Liimatainen K."/>
            <person name="Lipzen A."/>
            <person name="Lukacs Z."/>
            <person name="Mihaltcheva S."/>
            <person name="Morgado L.N."/>
            <person name="Niskanen T."/>
            <person name="Noordeloos M.E."/>
            <person name="Ohm R.A."/>
            <person name="Ortiz-Santana B."/>
            <person name="Ovrebo C."/>
            <person name="Racz N."/>
            <person name="Riley R."/>
            <person name="Savchenko A."/>
            <person name="Shiryaev A."/>
            <person name="Soop K."/>
            <person name="Spirin V."/>
            <person name="Szebenyi C."/>
            <person name="Tomsovsky M."/>
            <person name="Tulloss R.E."/>
            <person name="Uehling J."/>
            <person name="Grigoriev I.V."/>
            <person name="Vagvolgyi C."/>
            <person name="Papp T."/>
            <person name="Martin F.M."/>
            <person name="Miettinen O."/>
            <person name="Hibbett D.S."/>
            <person name="Nagy L.G."/>
        </authorList>
    </citation>
    <scope>NUCLEOTIDE SEQUENCE [LARGE SCALE GENOMIC DNA]</scope>
    <source>
        <strain evidence="2 3">CBS 166.37</strain>
    </source>
</reference>
<dbReference type="OrthoDB" id="3247214at2759"/>
<gene>
    <name evidence="2" type="ORF">BDQ12DRAFT_349868</name>
</gene>
<feature type="region of interest" description="Disordered" evidence="1">
    <location>
        <begin position="390"/>
        <end position="420"/>
    </location>
</feature>
<protein>
    <submittedName>
        <fullName evidence="2">Uncharacterized protein</fullName>
    </submittedName>
</protein>
<evidence type="ECO:0000313" key="2">
    <source>
        <dbReference type="EMBL" id="TFK41992.1"/>
    </source>
</evidence>
<feature type="compositionally biased region" description="Low complexity" evidence="1">
    <location>
        <begin position="117"/>
        <end position="127"/>
    </location>
</feature>
<feature type="compositionally biased region" description="Basic and acidic residues" evidence="1">
    <location>
        <begin position="71"/>
        <end position="80"/>
    </location>
</feature>
<feature type="compositionally biased region" description="Basic and acidic residues" evidence="1">
    <location>
        <begin position="235"/>
        <end position="247"/>
    </location>
</feature>
<dbReference type="EMBL" id="ML213593">
    <property type="protein sequence ID" value="TFK41992.1"/>
    <property type="molecule type" value="Genomic_DNA"/>
</dbReference>
<name>A0A5C3M9Q6_9AGAR</name>
<keyword evidence="3" id="KW-1185">Reference proteome</keyword>
<feature type="region of interest" description="Disordered" evidence="1">
    <location>
        <begin position="235"/>
        <end position="263"/>
    </location>
</feature>
<dbReference type="AlphaFoldDB" id="A0A5C3M9Q6"/>
<feature type="region of interest" description="Disordered" evidence="1">
    <location>
        <begin position="38"/>
        <end position="103"/>
    </location>
</feature>
<organism evidence="2 3">
    <name type="scientific">Crucibulum laeve</name>
    <dbReference type="NCBI Taxonomy" id="68775"/>
    <lineage>
        <taxon>Eukaryota</taxon>
        <taxon>Fungi</taxon>
        <taxon>Dikarya</taxon>
        <taxon>Basidiomycota</taxon>
        <taxon>Agaricomycotina</taxon>
        <taxon>Agaricomycetes</taxon>
        <taxon>Agaricomycetidae</taxon>
        <taxon>Agaricales</taxon>
        <taxon>Agaricineae</taxon>
        <taxon>Nidulariaceae</taxon>
        <taxon>Crucibulum</taxon>
    </lineage>
</organism>
<sequence>MAEKGEAPTSSTNAPASRLLPTHKLIALARLKSFTGSFVPKRPEPVVFPPPSWELDDTKDNGAGASSWADQFHEDQRSKEAAASAPPVDTNPLPVEEPPEPVTFAKRLRTLIELLPLPGTSTPTTTHPKPPSAPDDGKQGSPIPPGMDPGLVRMLSSEDVMNGDEGVSTIGKARQSVWNILAGLGHGGRERASGPATVEEQEQGVMMYAPLQPTNDSEVELAESETILEYVDEKPTEFPDGMDKGKQQPDPASGETQPTREKHVWVPSTTQISLLTTWWGYRLYLPPPVMEILDGTSLKATARAAMITSALKWLLDKIPLMIVPPQLRAAVTLLKRLSPVVGYVGVFVAWSWGRVRACDKGNGVVLTATWLLPVAVVPMAWDAGDINGPSLPPKFDEKATKPDDKGIKKEGKKKSRYSLW</sequence>
<evidence type="ECO:0000313" key="3">
    <source>
        <dbReference type="Proteomes" id="UP000308652"/>
    </source>
</evidence>
<dbReference type="Proteomes" id="UP000308652">
    <property type="component" value="Unassembled WGS sequence"/>
</dbReference>
<dbReference type="STRING" id="68775.A0A5C3M9Q6"/>